<dbReference type="Proteomes" id="UP000008311">
    <property type="component" value="Unassembled WGS sequence"/>
</dbReference>
<evidence type="ECO:0000313" key="1">
    <source>
        <dbReference type="EMBL" id="EEF37126.1"/>
    </source>
</evidence>
<dbReference type="InParanoid" id="B9SH29"/>
<dbReference type="eggNOG" id="ENOG502T20Z">
    <property type="taxonomic scope" value="Eukaryota"/>
</dbReference>
<keyword evidence="2" id="KW-1185">Reference proteome</keyword>
<reference evidence="2" key="1">
    <citation type="journal article" date="2010" name="Nat. Biotechnol.">
        <title>Draft genome sequence of the oilseed species Ricinus communis.</title>
        <authorList>
            <person name="Chan A.P."/>
            <person name="Crabtree J."/>
            <person name="Zhao Q."/>
            <person name="Lorenzi H."/>
            <person name="Orvis J."/>
            <person name="Puiu D."/>
            <person name="Melake-Berhan A."/>
            <person name="Jones K.M."/>
            <person name="Redman J."/>
            <person name="Chen G."/>
            <person name="Cahoon E.B."/>
            <person name="Gedil M."/>
            <person name="Stanke M."/>
            <person name="Haas B.J."/>
            <person name="Wortman J.R."/>
            <person name="Fraser-Liggett C.M."/>
            <person name="Ravel J."/>
            <person name="Rabinowicz P.D."/>
        </authorList>
    </citation>
    <scope>NUCLEOTIDE SEQUENCE [LARGE SCALE GENOMIC DNA]</scope>
    <source>
        <strain evidence="2">cv. Hale</strain>
    </source>
</reference>
<protein>
    <submittedName>
        <fullName evidence="1">Uncharacterized protein</fullName>
    </submittedName>
</protein>
<gene>
    <name evidence="1" type="ORF">RCOM_0581570</name>
</gene>
<name>B9SH29_RICCO</name>
<sequence length="175" mass="19346">MQASSSSLVPSKYSISVFSFSEPQPMGNCFHIHKTTSSSSSSHSSAIKHEKVLRVINPGGKILMNFSAGYSTGLSRKQLRDLPGTTTDTIGVSRATSSSVTMNNSKRIKLVITKQELQILLSKKITAEEIRMLSVIKKDDNNDDEDAWRGTNSSSRWRPVLETISEGNINDRRIE</sequence>
<accession>B9SH29</accession>
<proteinExistence type="predicted"/>
<dbReference type="AlphaFoldDB" id="B9SH29"/>
<organism evidence="1 2">
    <name type="scientific">Ricinus communis</name>
    <name type="common">Castor bean</name>
    <dbReference type="NCBI Taxonomy" id="3988"/>
    <lineage>
        <taxon>Eukaryota</taxon>
        <taxon>Viridiplantae</taxon>
        <taxon>Streptophyta</taxon>
        <taxon>Embryophyta</taxon>
        <taxon>Tracheophyta</taxon>
        <taxon>Spermatophyta</taxon>
        <taxon>Magnoliopsida</taxon>
        <taxon>eudicotyledons</taxon>
        <taxon>Gunneridae</taxon>
        <taxon>Pentapetalae</taxon>
        <taxon>rosids</taxon>
        <taxon>fabids</taxon>
        <taxon>Malpighiales</taxon>
        <taxon>Euphorbiaceae</taxon>
        <taxon>Acalyphoideae</taxon>
        <taxon>Acalypheae</taxon>
        <taxon>Ricinus</taxon>
    </lineage>
</organism>
<dbReference type="EMBL" id="EQ973956">
    <property type="protein sequence ID" value="EEF37126.1"/>
    <property type="molecule type" value="Genomic_DNA"/>
</dbReference>
<evidence type="ECO:0000313" key="2">
    <source>
        <dbReference type="Proteomes" id="UP000008311"/>
    </source>
</evidence>